<comment type="subcellular location">
    <subcellularLocation>
        <location evidence="9">Cell membrane</location>
        <topology evidence="9">Multi-pass membrane protein</topology>
    </subcellularLocation>
    <subcellularLocation>
        <location evidence="1">Membrane</location>
        <topology evidence="1">Multi-pass membrane protein</topology>
    </subcellularLocation>
</comment>
<keyword evidence="12" id="KW-1185">Reference proteome</keyword>
<comment type="caution">
    <text evidence="11">The sequence shown here is derived from an EMBL/GenBank/DDBJ whole genome shotgun (WGS) entry which is preliminary data.</text>
</comment>
<feature type="transmembrane region" description="Helical" evidence="9">
    <location>
        <begin position="364"/>
        <end position="389"/>
    </location>
</feature>
<keyword evidence="5 9" id="KW-1133">Transmembrane helix</keyword>
<name>A0A0M2HTI1_9MICO</name>
<evidence type="ECO:0000256" key="2">
    <source>
        <dbReference type="ARBA" id="ARBA00005887"/>
    </source>
</evidence>
<feature type="transmembrane region" description="Helical" evidence="9">
    <location>
        <begin position="171"/>
        <end position="196"/>
    </location>
</feature>
<feature type="transmembrane region" description="Helical" evidence="9">
    <location>
        <begin position="239"/>
        <end position="260"/>
    </location>
</feature>
<dbReference type="SUPFAM" id="SSF111352">
    <property type="entry name" value="Ammonium transporter"/>
    <property type="match status" value="1"/>
</dbReference>
<evidence type="ECO:0000259" key="10">
    <source>
        <dbReference type="Pfam" id="PF00909"/>
    </source>
</evidence>
<protein>
    <recommendedName>
        <fullName evidence="8 9">Ammonium transporter</fullName>
    </recommendedName>
</protein>
<evidence type="ECO:0000256" key="6">
    <source>
        <dbReference type="ARBA" id="ARBA00023136"/>
    </source>
</evidence>
<feature type="transmembrane region" description="Helical" evidence="9">
    <location>
        <begin position="12"/>
        <end position="32"/>
    </location>
</feature>
<dbReference type="STRING" id="273678.RS84_01847"/>
<dbReference type="PANTHER" id="PTHR43029">
    <property type="entry name" value="AMMONIUM TRANSPORTER MEP2"/>
    <property type="match status" value="1"/>
</dbReference>
<dbReference type="PANTHER" id="PTHR43029:SF10">
    <property type="entry name" value="AMMONIUM TRANSPORTER MEP2"/>
    <property type="match status" value="1"/>
</dbReference>
<dbReference type="InterPro" id="IPR024041">
    <property type="entry name" value="NH4_transpt_AmtB-like_dom"/>
</dbReference>
<keyword evidence="7 9" id="KW-0924">Ammonia transport</keyword>
<evidence type="ECO:0000256" key="5">
    <source>
        <dbReference type="ARBA" id="ARBA00022989"/>
    </source>
</evidence>
<dbReference type="GO" id="GO:0005886">
    <property type="term" value="C:plasma membrane"/>
    <property type="evidence" value="ECO:0007669"/>
    <property type="project" value="UniProtKB-SubCell"/>
</dbReference>
<evidence type="ECO:0000313" key="12">
    <source>
        <dbReference type="Proteomes" id="UP000033900"/>
    </source>
</evidence>
<evidence type="ECO:0000256" key="3">
    <source>
        <dbReference type="ARBA" id="ARBA00022448"/>
    </source>
</evidence>
<dbReference type="PATRIC" id="fig|273678.4.peg.1850"/>
<dbReference type="Gene3D" id="1.10.3430.10">
    <property type="entry name" value="Ammonium transporter AmtB like domains"/>
    <property type="match status" value="1"/>
</dbReference>
<comment type="similarity">
    <text evidence="2 9">Belongs to the ammonia transporter channel (TC 1.A.11.2) family.</text>
</comment>
<keyword evidence="3 9" id="KW-0813">Transport</keyword>
<feature type="transmembrane region" description="Helical" evidence="9">
    <location>
        <begin position="267"/>
        <end position="288"/>
    </location>
</feature>
<dbReference type="GO" id="GO:0008519">
    <property type="term" value="F:ammonium channel activity"/>
    <property type="evidence" value="ECO:0007669"/>
    <property type="project" value="InterPro"/>
</dbReference>
<evidence type="ECO:0000256" key="1">
    <source>
        <dbReference type="ARBA" id="ARBA00004141"/>
    </source>
</evidence>
<feature type="transmembrane region" description="Helical" evidence="9">
    <location>
        <begin position="325"/>
        <end position="344"/>
    </location>
</feature>
<evidence type="ECO:0000256" key="9">
    <source>
        <dbReference type="RuleBase" id="RU362002"/>
    </source>
</evidence>
<evidence type="ECO:0000256" key="8">
    <source>
        <dbReference type="ARBA" id="ARBA00050025"/>
    </source>
</evidence>
<evidence type="ECO:0000256" key="7">
    <source>
        <dbReference type="ARBA" id="ARBA00023177"/>
    </source>
</evidence>
<dbReference type="Proteomes" id="UP000033900">
    <property type="component" value="Unassembled WGS sequence"/>
</dbReference>
<dbReference type="NCBIfam" id="TIGR00836">
    <property type="entry name" value="amt"/>
    <property type="match status" value="1"/>
</dbReference>
<dbReference type="InterPro" id="IPR001905">
    <property type="entry name" value="Ammonium_transpt"/>
</dbReference>
<dbReference type="OrthoDB" id="9814202at2"/>
<dbReference type="AlphaFoldDB" id="A0A0M2HTI1"/>
<evidence type="ECO:0000313" key="11">
    <source>
        <dbReference type="EMBL" id="KJL48215.1"/>
    </source>
</evidence>
<feature type="transmembrane region" description="Helical" evidence="9">
    <location>
        <begin position="39"/>
        <end position="60"/>
    </location>
</feature>
<keyword evidence="6 9" id="KW-0472">Membrane</keyword>
<dbReference type="EMBL" id="JYJB01000008">
    <property type="protein sequence ID" value="KJL48215.1"/>
    <property type="molecule type" value="Genomic_DNA"/>
</dbReference>
<dbReference type="PROSITE" id="PS01219">
    <property type="entry name" value="AMMONIUM_TRANSP"/>
    <property type="match status" value="1"/>
</dbReference>
<feature type="transmembrane region" description="Helical" evidence="9">
    <location>
        <begin position="294"/>
        <end position="313"/>
    </location>
</feature>
<accession>A0A0M2HTI1</accession>
<organism evidence="11 12">
    <name type="scientific">Microbacterium hydrocarbonoxydans</name>
    <dbReference type="NCBI Taxonomy" id="273678"/>
    <lineage>
        <taxon>Bacteria</taxon>
        <taxon>Bacillati</taxon>
        <taxon>Actinomycetota</taxon>
        <taxon>Actinomycetes</taxon>
        <taxon>Micrococcales</taxon>
        <taxon>Microbacteriaceae</taxon>
        <taxon>Microbacterium</taxon>
    </lineage>
</organism>
<feature type="transmembrane region" description="Helical" evidence="9">
    <location>
        <begin position="97"/>
        <end position="119"/>
    </location>
</feature>
<gene>
    <name evidence="11" type="primary">amt</name>
    <name evidence="11" type="ORF">RS84_01847</name>
</gene>
<sequence>MDITSQVNTGWMLTATVAVTLMLPGLALYYGGLSRTKNILNTMMIVLGGFAVTAVIWVLYGYGLTLGDSVGGAGLIGDPSGLFGIQSLLGAETPEGAVPGILIAVFQLIFAGLTVGIIGGAVEGRMKFSSWLIFAGLWATLVYFPVAHWVFAFDSADGSVTGGWIANSLHAIDFAGGTAVHLNAGVAALVLAIFLGKRRHFPHVGRPGNLPIAIVGGGLLLVGWYGFNGGSSGGINESAGVAVTNTLVAACAGLLGWLVVERIVRKAATSLGAISGVLGGLVGITPAANSVSPIGAIIIGLLSGVVAFATLGLKERFGYDDALDAVAIHMFPGIFGTLAIGFLADPASPAGAQGLFFGGDASLLGTQAIAVLAVFAYTAVVTALISWVLSKTIGLRVGDGIEIMGLDTTLHAETAYDLDDVRS</sequence>
<proteinExistence type="inferred from homology"/>
<feature type="domain" description="Ammonium transporter AmtB-like" evidence="10">
    <location>
        <begin position="11"/>
        <end position="416"/>
    </location>
</feature>
<dbReference type="InterPro" id="IPR029020">
    <property type="entry name" value="Ammonium/urea_transptr"/>
</dbReference>
<feature type="transmembrane region" description="Helical" evidence="9">
    <location>
        <begin position="131"/>
        <end position="151"/>
    </location>
</feature>
<reference evidence="11 12" key="1">
    <citation type="submission" date="2015-02" db="EMBL/GenBank/DDBJ databases">
        <title>Draft genome sequences of ten Microbacterium spp. with emphasis on heavy metal contaminated environments.</title>
        <authorList>
            <person name="Corretto E."/>
        </authorList>
    </citation>
    <scope>NUCLEOTIDE SEQUENCE [LARGE SCALE GENOMIC DNA]</scope>
    <source>
        <strain evidence="11 12">SA35</strain>
    </source>
</reference>
<evidence type="ECO:0000256" key="4">
    <source>
        <dbReference type="ARBA" id="ARBA00022692"/>
    </source>
</evidence>
<keyword evidence="4 9" id="KW-0812">Transmembrane</keyword>
<dbReference type="InterPro" id="IPR018047">
    <property type="entry name" value="Ammonium_transpt_CS"/>
</dbReference>
<dbReference type="RefSeq" id="WP_045257441.1">
    <property type="nucleotide sequence ID" value="NZ_JYJB01000008.1"/>
</dbReference>
<dbReference type="Pfam" id="PF00909">
    <property type="entry name" value="Ammonium_transp"/>
    <property type="match status" value="1"/>
</dbReference>
<feature type="transmembrane region" description="Helical" evidence="9">
    <location>
        <begin position="208"/>
        <end position="227"/>
    </location>
</feature>